<feature type="domain" description="GCVT N-terminal" evidence="1">
    <location>
        <begin position="416"/>
        <end position="679"/>
    </location>
</feature>
<proteinExistence type="predicted"/>
<dbReference type="SUPFAM" id="SSF101790">
    <property type="entry name" value="Aminomethyltransferase beta-barrel domain"/>
    <property type="match status" value="1"/>
</dbReference>
<organism evidence="4">
    <name type="scientific">Rhizobium leguminosarum</name>
    <dbReference type="NCBI Taxonomy" id="384"/>
    <lineage>
        <taxon>Bacteria</taxon>
        <taxon>Pseudomonadati</taxon>
        <taxon>Pseudomonadota</taxon>
        <taxon>Alphaproteobacteria</taxon>
        <taxon>Hyphomicrobiales</taxon>
        <taxon>Rhizobiaceae</taxon>
        <taxon>Rhizobium/Agrobacterium group</taxon>
        <taxon>Rhizobium</taxon>
    </lineage>
</organism>
<dbReference type="SUPFAM" id="SSF103025">
    <property type="entry name" value="Folate-binding domain"/>
    <property type="match status" value="1"/>
</dbReference>
<feature type="domain" description="Aminomethyltransferase C-terminal" evidence="2">
    <location>
        <begin position="702"/>
        <end position="781"/>
    </location>
</feature>
<protein>
    <submittedName>
        <fullName evidence="4">Aminomethyltransferase</fullName>
    </submittedName>
</protein>
<keyword evidence="4" id="KW-0808">Transferase</keyword>
<dbReference type="Pfam" id="PF01571">
    <property type="entry name" value="GCV_T"/>
    <property type="match status" value="1"/>
</dbReference>
<dbReference type="InterPro" id="IPR013977">
    <property type="entry name" value="GcvT_C"/>
</dbReference>
<evidence type="ECO:0000259" key="1">
    <source>
        <dbReference type="Pfam" id="PF01571"/>
    </source>
</evidence>
<dbReference type="EMBL" id="LVYU01000035">
    <property type="protein sequence ID" value="KZB02588.1"/>
    <property type="molecule type" value="Genomic_DNA"/>
</dbReference>
<dbReference type="Gene3D" id="3.30.1360.120">
    <property type="entry name" value="Probable tRNA modification gtpase trme, domain 1"/>
    <property type="match status" value="1"/>
</dbReference>
<dbReference type="AlphaFoldDB" id="A0A154IR68"/>
<evidence type="ECO:0000259" key="3">
    <source>
        <dbReference type="Pfam" id="PF09347"/>
    </source>
</evidence>
<dbReference type="InterPro" id="IPR006222">
    <property type="entry name" value="GCVT_N"/>
</dbReference>
<dbReference type="GO" id="GO:0008168">
    <property type="term" value="F:methyltransferase activity"/>
    <property type="evidence" value="ECO:0007669"/>
    <property type="project" value="UniProtKB-KW"/>
</dbReference>
<dbReference type="InterPro" id="IPR027266">
    <property type="entry name" value="TrmE/GcvT-like"/>
</dbReference>
<dbReference type="GO" id="GO:0005829">
    <property type="term" value="C:cytosol"/>
    <property type="evidence" value="ECO:0007669"/>
    <property type="project" value="TreeGrafter"/>
</dbReference>
<gene>
    <name evidence="4" type="ORF">A4A59_08670</name>
</gene>
<dbReference type="InterPro" id="IPR029043">
    <property type="entry name" value="GcvT/YgfZ_C"/>
</dbReference>
<dbReference type="PANTHER" id="PTHR43757">
    <property type="entry name" value="AMINOMETHYLTRANSFERASE"/>
    <property type="match status" value="1"/>
</dbReference>
<accession>A0A154IR68</accession>
<dbReference type="InterPro" id="IPR028896">
    <property type="entry name" value="GcvT/YgfZ/DmdA"/>
</dbReference>
<dbReference type="PANTHER" id="PTHR43757:SF2">
    <property type="entry name" value="AMINOMETHYLTRANSFERASE, MITOCHONDRIAL"/>
    <property type="match status" value="1"/>
</dbReference>
<dbReference type="RefSeq" id="WP_062940232.1">
    <property type="nucleotide sequence ID" value="NZ_CP171846.1"/>
</dbReference>
<evidence type="ECO:0000313" key="4">
    <source>
        <dbReference type="EMBL" id="KZB02588.1"/>
    </source>
</evidence>
<feature type="domain" description="DUF1989" evidence="3">
    <location>
        <begin position="193"/>
        <end position="361"/>
    </location>
</feature>
<evidence type="ECO:0000259" key="2">
    <source>
        <dbReference type="Pfam" id="PF08669"/>
    </source>
</evidence>
<comment type="caution">
    <text evidence="4">The sequence shown here is derived from an EMBL/GenBank/DDBJ whole genome shotgun (WGS) entry which is preliminary data.</text>
</comment>
<dbReference type="Pfam" id="PF09347">
    <property type="entry name" value="DUF1989"/>
    <property type="match status" value="1"/>
</dbReference>
<dbReference type="InterPro" id="IPR018959">
    <property type="entry name" value="DUF1989"/>
</dbReference>
<dbReference type="GO" id="GO:0032259">
    <property type="term" value="P:methylation"/>
    <property type="evidence" value="ECO:0007669"/>
    <property type="project" value="UniProtKB-KW"/>
</dbReference>
<sequence>MRELHPAMTGLRPAAPSLVHYPGIPTLPEGTERYRAKGGGSVVMRVEPGDRVSVIDSEGGQLCEISFLDEKGRFLAAGLGTVFSNSADGLKAILQAEDESAARTRAALQRRGADLAAAGALSIFGAGSTPGSQADFTISMKGLLIVAAPASAMSPEAQDTATPIEIRIKRSLLIRDYASALPEPAADPVEDIRIRAATAAAYFVRAGEFIQIIDVYGRQCTDFQAFAARKVDKGLDLALDSTVTRTLLGRSYPMPGLPSKAFDRDFEPLVEIVQDTVGRHDAFATACNSRYYDDMGYPGHVNCTDNFNAVLAPYGIAGRKGWEALNYFYNTNIDHNNQLYLDEPWSRPGDYVLMRALTDLVCVSSSCPDDIDAANGWDPTDIHVRTFSGKEKFSRAVAYRMTPDADAELTRETAFHPRLSALTRDYTEYRGYWLPNRFSSEGPIEEYWACRERAAVIDLSPLRKFEVTGPDAEELLQHCLTRDVRKLSTGQVVYSAMCYENGGMIDDGTLFRLGDKNFRWIGGDDFSGIWLRQQAEKKGFKAWVRSSTDQMHNIALQGPKSRDILKEIIWTAPRQPTIAELEWFRFTVGRIGGFEGAPIVVSRTGYTGELGYEIFCHPKDALTVFDAVWEAGQPHGLKPMGLEALDMVRIEAGLIFAHHEFTDQTDPFEAGIGFTVPLKSKQDDFIGREALIRRKEHPRHLLVGLDVKANEAVGHGDCIHIGRAQVGVITSATRSPILGKTIALARIDVMHASPGTEVEIGKLDGHQKRLPATVVPLSHYDPQKTRPRS</sequence>
<dbReference type="Pfam" id="PF08669">
    <property type="entry name" value="GCV_T_C"/>
    <property type="match status" value="1"/>
</dbReference>
<keyword evidence="4" id="KW-0489">Methyltransferase</keyword>
<name>A0A154IR68_RHILE</name>
<reference evidence="4" key="1">
    <citation type="submission" date="2016-03" db="EMBL/GenBank/DDBJ databases">
        <title>Microsymbionts genomes from the relict species Vavilovia formosa.</title>
        <authorList>
            <person name="Chirak E."/>
            <person name="Kimeklis A."/>
            <person name="Kopat V."/>
            <person name="Andronov E."/>
        </authorList>
    </citation>
    <scope>NUCLEOTIDE SEQUENCE [LARGE SCALE GENOMIC DNA]</scope>
    <source>
        <strain evidence="4">Vaf12</strain>
    </source>
</reference>